<dbReference type="OrthoDB" id="5948939at2759"/>
<dbReference type="InterPro" id="IPR035983">
    <property type="entry name" value="Hect_E3_ubiquitin_ligase"/>
</dbReference>
<dbReference type="Gene3D" id="3.30.2410.10">
    <property type="entry name" value="Hect, E3 ligase catalytic domain"/>
    <property type="match status" value="1"/>
</dbReference>
<dbReference type="Gene3D" id="3.90.1750.10">
    <property type="entry name" value="Hect, E3 ligase catalytic domains"/>
    <property type="match status" value="1"/>
</dbReference>
<protein>
    <submittedName>
        <fullName evidence="2">E3 ubiquitin- ligase UPL2-like</fullName>
    </submittedName>
</protein>
<evidence type="ECO:0000313" key="2">
    <source>
        <dbReference type="EMBL" id="CAB3980965.1"/>
    </source>
</evidence>
<proteinExistence type="predicted"/>
<accession>A0A7D9HG57</accession>
<dbReference type="Proteomes" id="UP001152795">
    <property type="component" value="Unassembled WGS sequence"/>
</dbReference>
<sequence>MEDTITSKLKDLGICGLEAKQCMADIFGSTSNPSSPSLVSSNSSEQFWDRLLCPFDVWISRHKEGEKFHKYFTKMKADQFTNWLTAENANECMNAVIKRAQNKTMDVVDYIENLPKEVNYQQSMKKLAMISRGELFVSEKFSSFLVDENEYFMMNKQQQERAFKKFCNVPLDESEDTAAEVEESQISQDTPLKNLSVQTLQACITSIPSAILTEIVVKANRVLEDECGIHKFGQDNSYYVEDTTRTGCALHVKIRGRGEVSCERTCLCWSSYKLCAHTIAVAEKEGVLMDFIKKYAKSSREPNLTNLATHNMPKGCGEKATKATQRRKGSANGASASNTSGTIGMPAVGPTQQLTNPASRAMSLAQSQLEDHTSTSNTTMQFAQRASNTRGTMGTPAVISSQLINPPSRTASLAIAQNQFGYRAPALNTTVQFVAVEEAPKVCCINCNINIPVSLIQSHQAECNGNSMEDRPCCSSGLFNDDDMLNDDGDSSDVETALDSNLLTPIVLREDREVCDDTTTSLPNKIRLFKENTIAANSPRQLFCVCRSEGVEQLKLDILGVYKNPNTNLTARLRVLFEGEEGVGAGPVREFLFSAVKLVEDGIDFPMKPIIYFEGQDDHKVPVHNQALRQTGSFKAIGPILARAFLHNGPCLGGLSPAVKHYFTCKQGQDTTVNPPPLEIMDVPNVELQAVLEVLQSPRHESLPNSLVSNLVPYLIEAGIDIELLHSSREIVVQGLLLFFVIEKRKLELDDISTVGLKSFIESNPEVISQLYPTRKDCNIYAQEVKDKIEFSDDETLERNAKTKDFFFQYVELLENRKEDGAEPVDLCCFWTGSNMFPPRSQRLYVSFDKDGSIVLPMAECCFFSLVLPVKHTNFEEFTEFMDKALKYGSSGFCYS</sequence>
<organism evidence="2 3">
    <name type="scientific">Paramuricea clavata</name>
    <name type="common">Red gorgonian</name>
    <name type="synonym">Violescent sea-whip</name>
    <dbReference type="NCBI Taxonomy" id="317549"/>
    <lineage>
        <taxon>Eukaryota</taxon>
        <taxon>Metazoa</taxon>
        <taxon>Cnidaria</taxon>
        <taxon>Anthozoa</taxon>
        <taxon>Octocorallia</taxon>
        <taxon>Malacalcyonacea</taxon>
        <taxon>Plexauridae</taxon>
        <taxon>Paramuricea</taxon>
    </lineage>
</organism>
<gene>
    <name evidence="2" type="ORF">PACLA_8A015871</name>
</gene>
<dbReference type="AlphaFoldDB" id="A0A7D9HG57"/>
<keyword evidence="3" id="KW-1185">Reference proteome</keyword>
<dbReference type="EMBL" id="CACRXK020000340">
    <property type="protein sequence ID" value="CAB3980965.1"/>
    <property type="molecule type" value="Genomic_DNA"/>
</dbReference>
<name>A0A7D9HG57_PARCT</name>
<keyword evidence="2" id="KW-0436">Ligase</keyword>
<dbReference type="GO" id="GO:0016874">
    <property type="term" value="F:ligase activity"/>
    <property type="evidence" value="ECO:0007669"/>
    <property type="project" value="UniProtKB-KW"/>
</dbReference>
<evidence type="ECO:0000313" key="3">
    <source>
        <dbReference type="Proteomes" id="UP001152795"/>
    </source>
</evidence>
<evidence type="ECO:0000256" key="1">
    <source>
        <dbReference type="SAM" id="MobiDB-lite"/>
    </source>
</evidence>
<comment type="caution">
    <text evidence="2">The sequence shown here is derived from an EMBL/GenBank/DDBJ whole genome shotgun (WGS) entry which is preliminary data.</text>
</comment>
<feature type="compositionally biased region" description="Polar residues" evidence="1">
    <location>
        <begin position="350"/>
        <end position="377"/>
    </location>
</feature>
<dbReference type="SUPFAM" id="SSF56204">
    <property type="entry name" value="Hect, E3 ligase catalytic domain"/>
    <property type="match status" value="1"/>
</dbReference>
<reference evidence="2" key="1">
    <citation type="submission" date="2020-04" db="EMBL/GenBank/DDBJ databases">
        <authorList>
            <person name="Alioto T."/>
            <person name="Alioto T."/>
            <person name="Gomez Garrido J."/>
        </authorList>
    </citation>
    <scope>NUCLEOTIDE SEQUENCE</scope>
    <source>
        <strain evidence="2">A484AB</strain>
    </source>
</reference>
<feature type="region of interest" description="Disordered" evidence="1">
    <location>
        <begin position="305"/>
        <end position="377"/>
    </location>
</feature>
<feature type="compositionally biased region" description="Low complexity" evidence="1">
    <location>
        <begin position="330"/>
        <end position="342"/>
    </location>
</feature>
<dbReference type="GO" id="GO:0004842">
    <property type="term" value="F:ubiquitin-protein transferase activity"/>
    <property type="evidence" value="ECO:0007669"/>
    <property type="project" value="InterPro"/>
</dbReference>